<dbReference type="EMBL" id="BMLN01000002">
    <property type="protein sequence ID" value="GGN94734.1"/>
    <property type="molecule type" value="Genomic_DNA"/>
</dbReference>
<keyword evidence="1" id="KW-1133">Transmembrane helix</keyword>
<dbReference type="Proteomes" id="UP000606653">
    <property type="component" value="Unassembled WGS sequence"/>
</dbReference>
<feature type="transmembrane region" description="Helical" evidence="1">
    <location>
        <begin position="146"/>
        <end position="168"/>
    </location>
</feature>
<feature type="transmembrane region" description="Helical" evidence="1">
    <location>
        <begin position="273"/>
        <end position="294"/>
    </location>
</feature>
<feature type="transmembrane region" description="Helical" evidence="1">
    <location>
        <begin position="188"/>
        <end position="213"/>
    </location>
</feature>
<protein>
    <submittedName>
        <fullName evidence="2">Uncharacterized protein</fullName>
    </submittedName>
</protein>
<organism evidence="2 3">
    <name type="scientific">Saccharibacillus kuerlensis</name>
    <dbReference type="NCBI Taxonomy" id="459527"/>
    <lineage>
        <taxon>Bacteria</taxon>
        <taxon>Bacillati</taxon>
        <taxon>Bacillota</taxon>
        <taxon>Bacilli</taxon>
        <taxon>Bacillales</taxon>
        <taxon>Paenibacillaceae</taxon>
        <taxon>Saccharibacillus</taxon>
    </lineage>
</organism>
<dbReference type="RefSeq" id="WP_018977047.1">
    <property type="nucleotide sequence ID" value="NZ_BMLN01000002.1"/>
</dbReference>
<reference evidence="3" key="1">
    <citation type="journal article" date="2019" name="Int. J. Syst. Evol. Microbiol.">
        <title>The Global Catalogue of Microorganisms (GCM) 10K type strain sequencing project: providing services to taxonomists for standard genome sequencing and annotation.</title>
        <authorList>
            <consortium name="The Broad Institute Genomics Platform"/>
            <consortium name="The Broad Institute Genome Sequencing Center for Infectious Disease"/>
            <person name="Wu L."/>
            <person name="Ma J."/>
        </authorList>
    </citation>
    <scope>NUCLEOTIDE SEQUENCE [LARGE SCALE GENOMIC DNA]</scope>
    <source>
        <strain evidence="3">CGMCC 1.6964</strain>
    </source>
</reference>
<evidence type="ECO:0000313" key="3">
    <source>
        <dbReference type="Proteomes" id="UP000606653"/>
    </source>
</evidence>
<keyword evidence="3" id="KW-1185">Reference proteome</keyword>
<sequence length="358" mass="41588">MFKYQLNRGVVKLLAKLASSIKLVLNKTNSILNKNFIVWIPFLLCTSVFLFSSGKTEKTIALAFLGVILLFNILNNKWLKKDKFIVGIVALLTLVSCFYIEFSYFVISLILISILSFKVFNKLGISFENFFVEKGMPELMAILFKFFIWSIGFFIYLFLYGIFLIKYLEIYPENNLSKALLAQPMESVINFWGMTVFSLIVAGFIIDFLIRFVMKNVSILNIRSMTKNRLYEFVLKLAVIIVFVDISYSLLYFSFSNIATLESRNQNNLITNYFVNLRYIVETFYYAFCLHFAVPMPETTLIEKLDTLVKNTPHLLVIQFFHFCMNKIVDITILAYSATTIFKIFNSKEEIHTSDPKI</sequence>
<feature type="transmembrane region" description="Helical" evidence="1">
    <location>
        <begin position="36"/>
        <end position="53"/>
    </location>
</feature>
<feature type="transmembrane region" description="Helical" evidence="1">
    <location>
        <begin position="60"/>
        <end position="78"/>
    </location>
</feature>
<proteinExistence type="predicted"/>
<keyword evidence="1" id="KW-0812">Transmembrane</keyword>
<gene>
    <name evidence="2" type="ORF">GCM10010969_09690</name>
</gene>
<evidence type="ECO:0000256" key="1">
    <source>
        <dbReference type="SAM" id="Phobius"/>
    </source>
</evidence>
<name>A0ABQ2KVR0_9BACL</name>
<feature type="transmembrane region" description="Helical" evidence="1">
    <location>
        <begin position="233"/>
        <end position="253"/>
    </location>
</feature>
<feature type="transmembrane region" description="Helical" evidence="1">
    <location>
        <begin position="84"/>
        <end position="117"/>
    </location>
</feature>
<keyword evidence="1" id="KW-0472">Membrane</keyword>
<accession>A0ABQ2KVR0</accession>
<evidence type="ECO:0000313" key="2">
    <source>
        <dbReference type="EMBL" id="GGN94734.1"/>
    </source>
</evidence>
<comment type="caution">
    <text evidence="2">The sequence shown here is derived from an EMBL/GenBank/DDBJ whole genome shotgun (WGS) entry which is preliminary data.</text>
</comment>